<protein>
    <submittedName>
        <fullName evidence="2">Uncharacterized protein</fullName>
    </submittedName>
</protein>
<keyword evidence="1" id="KW-0812">Transmembrane</keyword>
<keyword evidence="1" id="KW-1133">Transmembrane helix</keyword>
<sequence length="174" mass="19660">MVRWGKVMPCQGWLNTVGGNLMYVRWLLVLAAVSFPLYVKAEFDNNDCLNQTEETNPAKKFNLIPDNAWVEVPYSTLDAAKFYLGASAYYKMPKGDERFFFSRAGTLKGEGSFYLIKAQYVYPGVRGFNLCERNGVIKIVSLGVGVDYKKRETVLMIKLKSSPKGIVQEFSVVQ</sequence>
<dbReference type="AlphaFoldDB" id="A0A847RX48"/>
<dbReference type="EMBL" id="JABAIM010000001">
    <property type="protein sequence ID" value="NLR74341.1"/>
    <property type="molecule type" value="Genomic_DNA"/>
</dbReference>
<keyword evidence="3" id="KW-1185">Reference proteome</keyword>
<proteinExistence type="predicted"/>
<evidence type="ECO:0000313" key="3">
    <source>
        <dbReference type="Proteomes" id="UP000587991"/>
    </source>
</evidence>
<name>A0A847RX48_9NEIS</name>
<dbReference type="RefSeq" id="WP_168875963.1">
    <property type="nucleotide sequence ID" value="NZ_JABAIM010000001.1"/>
</dbReference>
<keyword evidence="1" id="KW-0472">Membrane</keyword>
<dbReference type="Proteomes" id="UP000587991">
    <property type="component" value="Unassembled WGS sequence"/>
</dbReference>
<reference evidence="2 3" key="1">
    <citation type="submission" date="2020-04" db="EMBL/GenBank/DDBJ databases">
        <title>Draft genome of Leeia sp. IMCC25680.</title>
        <authorList>
            <person name="Song J."/>
            <person name="Cho J.-C."/>
        </authorList>
    </citation>
    <scope>NUCLEOTIDE SEQUENCE [LARGE SCALE GENOMIC DNA]</scope>
    <source>
        <strain evidence="2 3">IMCC25680</strain>
    </source>
</reference>
<comment type="caution">
    <text evidence="2">The sequence shown here is derived from an EMBL/GenBank/DDBJ whole genome shotgun (WGS) entry which is preliminary data.</text>
</comment>
<gene>
    <name evidence="2" type="ORF">HF682_04130</name>
</gene>
<feature type="transmembrane region" description="Helical" evidence="1">
    <location>
        <begin position="21"/>
        <end position="39"/>
    </location>
</feature>
<evidence type="ECO:0000313" key="2">
    <source>
        <dbReference type="EMBL" id="NLR74341.1"/>
    </source>
</evidence>
<organism evidence="2 3">
    <name type="scientific">Leeia aquatica</name>
    <dbReference type="NCBI Taxonomy" id="2725557"/>
    <lineage>
        <taxon>Bacteria</taxon>
        <taxon>Pseudomonadati</taxon>
        <taxon>Pseudomonadota</taxon>
        <taxon>Betaproteobacteria</taxon>
        <taxon>Neisseriales</taxon>
        <taxon>Leeiaceae</taxon>
        <taxon>Leeia</taxon>
    </lineage>
</organism>
<evidence type="ECO:0000256" key="1">
    <source>
        <dbReference type="SAM" id="Phobius"/>
    </source>
</evidence>
<accession>A0A847RX48</accession>